<protein>
    <submittedName>
        <fullName evidence="2">Uncharacterized protein</fullName>
    </submittedName>
</protein>
<name>T0C3W9_ALIAG</name>
<dbReference type="KEGG" id="aaco:K1I37_15030"/>
<accession>T0C3W9</accession>
<organism evidence="2 3">
    <name type="scientific">Alicyclobacillus acidoterrestris (strain ATCC 49025 / DSM 3922 / CIP 106132 / NCIMB 13137 / GD3B)</name>
    <dbReference type="NCBI Taxonomy" id="1356854"/>
    <lineage>
        <taxon>Bacteria</taxon>
        <taxon>Bacillati</taxon>
        <taxon>Bacillota</taxon>
        <taxon>Bacilli</taxon>
        <taxon>Bacillales</taxon>
        <taxon>Alicyclobacillaceae</taxon>
        <taxon>Alicyclobacillus</taxon>
    </lineage>
</organism>
<reference evidence="3" key="1">
    <citation type="journal article" date="2022" name="G3 (Bethesda)">
        <title>Unveiling the complete genome sequence of Alicyclobacillus acidoterrestris DSM 3922T, a taint-producing strain.</title>
        <authorList>
            <person name="Leonardo I.C."/>
            <person name="Barreto Crespo M.T."/>
            <person name="Gaspar F.B."/>
        </authorList>
    </citation>
    <scope>NUCLEOTIDE SEQUENCE [LARGE SCALE GENOMIC DNA]</scope>
    <source>
        <strain evidence="3">DSM 3922</strain>
    </source>
</reference>
<dbReference type="RefSeq" id="WP_021296132.1">
    <property type="nucleotide sequence ID" value="NZ_AURB01000124.1"/>
</dbReference>
<keyword evidence="3" id="KW-1185">Reference proteome</keyword>
<dbReference type="EMBL" id="CP080467">
    <property type="protein sequence ID" value="UNO47986.1"/>
    <property type="molecule type" value="Genomic_DNA"/>
</dbReference>
<dbReference type="AlphaFoldDB" id="T0C3W9"/>
<evidence type="ECO:0000256" key="1">
    <source>
        <dbReference type="SAM" id="MobiDB-lite"/>
    </source>
</evidence>
<evidence type="ECO:0000313" key="2">
    <source>
        <dbReference type="EMBL" id="UNO47986.1"/>
    </source>
</evidence>
<gene>
    <name evidence="2" type="ORF">K1I37_15030</name>
</gene>
<evidence type="ECO:0000313" key="3">
    <source>
        <dbReference type="Proteomes" id="UP000829401"/>
    </source>
</evidence>
<dbReference type="Proteomes" id="UP000829401">
    <property type="component" value="Chromosome"/>
</dbReference>
<proteinExistence type="predicted"/>
<sequence length="100" mass="11503">MEQVTNRFNAREASRAMGAASVEKVMWGHDEISHVCFTGGTRARMAMIHLHKHDDGTMYGMCPDCKRFVYANPRKMVGKGYKSFDTRTQQQPQRRYAMAQ</sequence>
<dbReference type="STRING" id="1356854.N007_05445"/>
<accession>A0A9E6ZIS3</accession>
<feature type="region of interest" description="Disordered" evidence="1">
    <location>
        <begin position="80"/>
        <end position="100"/>
    </location>
</feature>